<feature type="transmembrane region" description="Helical" evidence="8">
    <location>
        <begin position="326"/>
        <end position="350"/>
    </location>
</feature>
<feature type="transmembrane region" description="Helical" evidence="8">
    <location>
        <begin position="401"/>
        <end position="420"/>
    </location>
</feature>
<dbReference type="AlphaFoldDB" id="A0A3B0QKN8"/>
<sequence>MSDKDGIVGAASIMGSATMLSRVLGYIRDAVIAYIFGASVPADAFFVAFRISNLFRRLVGEGALTSSFIPIFTELITVRSKEELRAFVLRFFLLFSCILIVLATLGVFFAPWLVRVMAPGFVDVAGKFALTVTLTRFMFPYVVFIGLMAIAMGILNSYRHFTAPALSPVLFNITIIFMSLVVSPFMESPIYALAIGVVIGGFFQFVLQLPFLGKYGMIPRSFALKTTTSTSSTGIGSSVDKPVARILLLMGPALLGIGVYQLNIFVTLRFASHLPQGSISYLYYAGRLMELPLGVFGVAIAQAVLPSLSSHVVNSDMVSFKSSLSFALRLVNFVNIPAMVGLFVLSIPIIDLLFVRGEFSTNDGIMTSYALYFYALGIVPVAASRIVVAVFYSLKDTKTPLVGALITFAVNIVLCFLLVGPMAHGGLALATSISSLVNLVFLGVMLRRRLGGFELVSIFSSGLKSSVAALLMGIVIYLGLSWLPWEQLQLAFKALALIVVIGVGVVVYMGFSYILKVPEQAFLKTMLWEKLAGKGTKKSAK</sequence>
<dbReference type="InterPro" id="IPR004268">
    <property type="entry name" value="MurJ"/>
</dbReference>
<comment type="subcellular location">
    <subcellularLocation>
        <location evidence="1">Cell membrane</location>
        <topology evidence="1">Multi-pass membrane protein</topology>
    </subcellularLocation>
</comment>
<name>A0A3B0QKN8_9ZZZZ</name>
<keyword evidence="5" id="KW-0573">Peptidoglycan synthesis</keyword>
<dbReference type="GO" id="GO:0008360">
    <property type="term" value="P:regulation of cell shape"/>
    <property type="evidence" value="ECO:0007669"/>
    <property type="project" value="UniProtKB-KW"/>
</dbReference>
<evidence type="ECO:0000256" key="1">
    <source>
        <dbReference type="ARBA" id="ARBA00004651"/>
    </source>
</evidence>
<proteinExistence type="inferred from homology"/>
<evidence type="ECO:0000256" key="4">
    <source>
        <dbReference type="ARBA" id="ARBA00022960"/>
    </source>
</evidence>
<dbReference type="InterPro" id="IPR051050">
    <property type="entry name" value="Lipid_II_flippase_MurJ/MviN"/>
</dbReference>
<dbReference type="CDD" id="cd13123">
    <property type="entry name" value="MATE_MurJ_like"/>
    <property type="match status" value="1"/>
</dbReference>
<feature type="transmembrane region" description="Helical" evidence="8">
    <location>
        <begin position="291"/>
        <end position="314"/>
    </location>
</feature>
<dbReference type="GO" id="GO:0009252">
    <property type="term" value="P:peptidoglycan biosynthetic process"/>
    <property type="evidence" value="ECO:0007669"/>
    <property type="project" value="UniProtKB-KW"/>
</dbReference>
<feature type="transmembrane region" description="Helical" evidence="8">
    <location>
        <begin position="467"/>
        <end position="485"/>
    </location>
</feature>
<feature type="transmembrane region" description="Helical" evidence="8">
    <location>
        <begin position="88"/>
        <end position="114"/>
    </location>
</feature>
<feature type="transmembrane region" description="Helical" evidence="8">
    <location>
        <begin position="6"/>
        <end position="24"/>
    </location>
</feature>
<evidence type="ECO:0000313" key="9">
    <source>
        <dbReference type="EMBL" id="VAV82404.1"/>
    </source>
</evidence>
<keyword evidence="6 8" id="KW-1133">Transmembrane helix</keyword>
<dbReference type="PANTHER" id="PTHR47019">
    <property type="entry name" value="LIPID II FLIPPASE MURJ"/>
    <property type="match status" value="1"/>
</dbReference>
<evidence type="ECO:0000256" key="2">
    <source>
        <dbReference type="ARBA" id="ARBA00022475"/>
    </source>
</evidence>
<feature type="transmembrane region" description="Helical" evidence="8">
    <location>
        <begin position="191"/>
        <end position="212"/>
    </location>
</feature>
<dbReference type="PRINTS" id="PR01806">
    <property type="entry name" value="VIRFACTRMVIN"/>
</dbReference>
<reference evidence="9" key="1">
    <citation type="submission" date="2018-06" db="EMBL/GenBank/DDBJ databases">
        <authorList>
            <person name="Zhirakovskaya E."/>
        </authorList>
    </citation>
    <scope>NUCLEOTIDE SEQUENCE</scope>
</reference>
<accession>A0A3B0QKN8</accession>
<dbReference type="PIRSF" id="PIRSF002869">
    <property type="entry name" value="MviN"/>
    <property type="match status" value="1"/>
</dbReference>
<keyword evidence="7 8" id="KW-0472">Membrane</keyword>
<protein>
    <submittedName>
        <fullName evidence="9">Proposed peptidoglycan lipid II flippase MurJ</fullName>
    </submittedName>
</protein>
<keyword evidence="3 8" id="KW-0812">Transmembrane</keyword>
<organism evidence="9">
    <name type="scientific">hydrothermal vent metagenome</name>
    <dbReference type="NCBI Taxonomy" id="652676"/>
    <lineage>
        <taxon>unclassified sequences</taxon>
        <taxon>metagenomes</taxon>
        <taxon>ecological metagenomes</taxon>
    </lineage>
</organism>
<dbReference type="HAMAP" id="MF_02078">
    <property type="entry name" value="MurJ_MviN"/>
    <property type="match status" value="1"/>
</dbReference>
<dbReference type="NCBIfam" id="TIGR01695">
    <property type="entry name" value="murJ_mviN"/>
    <property type="match status" value="1"/>
</dbReference>
<evidence type="ECO:0000256" key="6">
    <source>
        <dbReference type="ARBA" id="ARBA00022989"/>
    </source>
</evidence>
<keyword evidence="2" id="KW-1003">Cell membrane</keyword>
<evidence type="ECO:0000256" key="8">
    <source>
        <dbReference type="SAM" id="Phobius"/>
    </source>
</evidence>
<dbReference type="Pfam" id="PF03023">
    <property type="entry name" value="MurJ"/>
    <property type="match status" value="1"/>
</dbReference>
<feature type="transmembrane region" description="Helical" evidence="8">
    <location>
        <begin position="426"/>
        <end position="446"/>
    </location>
</feature>
<feature type="transmembrane region" description="Helical" evidence="8">
    <location>
        <begin position="31"/>
        <end position="52"/>
    </location>
</feature>
<dbReference type="GO" id="GO:0034204">
    <property type="term" value="P:lipid translocation"/>
    <property type="evidence" value="ECO:0007669"/>
    <property type="project" value="TreeGrafter"/>
</dbReference>
<dbReference type="GO" id="GO:0015648">
    <property type="term" value="F:lipid-linked peptidoglycan transporter activity"/>
    <property type="evidence" value="ECO:0007669"/>
    <property type="project" value="TreeGrafter"/>
</dbReference>
<evidence type="ECO:0000256" key="5">
    <source>
        <dbReference type="ARBA" id="ARBA00022984"/>
    </source>
</evidence>
<dbReference type="GO" id="GO:0005886">
    <property type="term" value="C:plasma membrane"/>
    <property type="evidence" value="ECO:0007669"/>
    <property type="project" value="UniProtKB-SubCell"/>
</dbReference>
<dbReference type="EMBL" id="UOEA01000015">
    <property type="protein sequence ID" value="VAV82404.1"/>
    <property type="molecule type" value="Genomic_DNA"/>
</dbReference>
<feature type="transmembrane region" description="Helical" evidence="8">
    <location>
        <begin position="370"/>
        <end position="394"/>
    </location>
</feature>
<feature type="transmembrane region" description="Helical" evidence="8">
    <location>
        <begin position="491"/>
        <end position="515"/>
    </location>
</feature>
<feature type="transmembrane region" description="Helical" evidence="8">
    <location>
        <begin position="138"/>
        <end position="158"/>
    </location>
</feature>
<feature type="transmembrane region" description="Helical" evidence="8">
    <location>
        <begin position="246"/>
        <end position="271"/>
    </location>
</feature>
<dbReference type="PANTHER" id="PTHR47019:SF1">
    <property type="entry name" value="LIPID II FLIPPASE MURJ"/>
    <property type="match status" value="1"/>
</dbReference>
<gene>
    <name evidence="9" type="ORF">MNBD_DELTA01-905</name>
</gene>
<keyword evidence="4" id="KW-0133">Cell shape</keyword>
<evidence type="ECO:0000256" key="3">
    <source>
        <dbReference type="ARBA" id="ARBA00022692"/>
    </source>
</evidence>
<evidence type="ECO:0000256" key="7">
    <source>
        <dbReference type="ARBA" id="ARBA00023136"/>
    </source>
</evidence>
<feature type="transmembrane region" description="Helical" evidence="8">
    <location>
        <begin position="165"/>
        <end position="185"/>
    </location>
</feature>